<dbReference type="AlphaFoldDB" id="A0A7S8IW99"/>
<protein>
    <recommendedName>
        <fullName evidence="3">Transferrin-binding protein B C-lobe/N-lobe beta barrel domain-containing protein</fullName>
    </recommendedName>
</protein>
<dbReference type="KEGG" id="qso:IRL76_04145"/>
<sequence>MTGSATYHAEVAGGDADPADASQFVVRPYNYLVGGTADLTFDFGAGTLAGAMDPTIYSYNDETRSLGRYEFVNTVFGVGSTQFSGQLANASLTDLGTFNGLFTGPQAAELIAQWWAPYVNPWTNESGLLRGVWIGKKGN</sequence>
<gene>
    <name evidence="1" type="ORF">IRL76_04145</name>
</gene>
<dbReference type="Proteomes" id="UP000594459">
    <property type="component" value="Chromosome"/>
</dbReference>
<evidence type="ECO:0008006" key="3">
    <source>
        <dbReference type="Google" id="ProtNLM"/>
    </source>
</evidence>
<dbReference type="RefSeq" id="WP_200983439.1">
    <property type="nucleotide sequence ID" value="NZ_CP064654.1"/>
</dbReference>
<dbReference type="EMBL" id="CP064654">
    <property type="protein sequence ID" value="QPC99751.1"/>
    <property type="molecule type" value="Genomic_DNA"/>
</dbReference>
<proteinExistence type="predicted"/>
<evidence type="ECO:0000313" key="1">
    <source>
        <dbReference type="EMBL" id="QPC99751.1"/>
    </source>
</evidence>
<organism evidence="1 2">
    <name type="scientific">Qipengyuania soli</name>
    <dbReference type="NCBI Taxonomy" id="2782568"/>
    <lineage>
        <taxon>Bacteria</taxon>
        <taxon>Pseudomonadati</taxon>
        <taxon>Pseudomonadota</taxon>
        <taxon>Alphaproteobacteria</taxon>
        <taxon>Sphingomonadales</taxon>
        <taxon>Erythrobacteraceae</taxon>
        <taxon>Qipengyuania</taxon>
    </lineage>
</organism>
<reference evidence="1 2" key="1">
    <citation type="submission" date="2020-11" db="EMBL/GenBank/DDBJ databases">
        <title>The genome sequence of Erythrobacter sp. 6D36.</title>
        <authorList>
            <person name="Liu Y."/>
        </authorList>
    </citation>
    <scope>NUCLEOTIDE SEQUENCE [LARGE SCALE GENOMIC DNA]</scope>
    <source>
        <strain evidence="1 2">6D36</strain>
    </source>
</reference>
<name>A0A7S8IW99_9SPHN</name>
<dbReference type="Gene3D" id="2.40.160.90">
    <property type="match status" value="1"/>
</dbReference>
<evidence type="ECO:0000313" key="2">
    <source>
        <dbReference type="Proteomes" id="UP000594459"/>
    </source>
</evidence>
<accession>A0A7S8IW99</accession>
<keyword evidence="2" id="KW-1185">Reference proteome</keyword>